<protein>
    <submittedName>
        <fullName evidence="1">Uncharacterized protein</fullName>
    </submittedName>
</protein>
<name>A0A852TRG6_9ACTN</name>
<dbReference type="Proteomes" id="UP000589036">
    <property type="component" value="Unassembled WGS sequence"/>
</dbReference>
<comment type="caution">
    <text evidence="1">The sequence shown here is derived from an EMBL/GenBank/DDBJ whole genome shotgun (WGS) entry which is preliminary data.</text>
</comment>
<accession>A0A852TRG6</accession>
<evidence type="ECO:0000313" key="1">
    <source>
        <dbReference type="EMBL" id="NYE46986.1"/>
    </source>
</evidence>
<gene>
    <name evidence="1" type="ORF">HDA32_002106</name>
</gene>
<reference evidence="1 2" key="1">
    <citation type="submission" date="2020-07" db="EMBL/GenBank/DDBJ databases">
        <title>Sequencing the genomes of 1000 actinobacteria strains.</title>
        <authorList>
            <person name="Klenk H.-P."/>
        </authorList>
    </citation>
    <scope>NUCLEOTIDE SEQUENCE [LARGE SCALE GENOMIC DNA]</scope>
    <source>
        <strain evidence="1 2">CXB654</strain>
    </source>
</reference>
<proteinExistence type="predicted"/>
<keyword evidence="2" id="KW-1185">Reference proteome</keyword>
<dbReference type="EMBL" id="JACCCC010000001">
    <property type="protein sequence ID" value="NYE46986.1"/>
    <property type="molecule type" value="Genomic_DNA"/>
</dbReference>
<evidence type="ECO:0000313" key="2">
    <source>
        <dbReference type="Proteomes" id="UP000589036"/>
    </source>
</evidence>
<sequence>MHHDREFGRLRRNVPGRVRYGRHIAPLSWGHRGNAVVFALWKVVVHLSVGALWQLADTHTTYAASYVKHGRNGALITPCDLCGAAGRFPVPVG</sequence>
<dbReference type="AlphaFoldDB" id="A0A852TRG6"/>
<organism evidence="1 2">
    <name type="scientific">Spinactinospora alkalitolerans</name>
    <dbReference type="NCBI Taxonomy" id="687207"/>
    <lineage>
        <taxon>Bacteria</taxon>
        <taxon>Bacillati</taxon>
        <taxon>Actinomycetota</taxon>
        <taxon>Actinomycetes</taxon>
        <taxon>Streptosporangiales</taxon>
        <taxon>Nocardiopsidaceae</taxon>
        <taxon>Spinactinospora</taxon>
    </lineage>
</organism>